<comment type="caution">
    <text evidence="1">The sequence shown here is derived from an EMBL/GenBank/DDBJ whole genome shotgun (WGS) entry which is preliminary data.</text>
</comment>
<gene>
    <name evidence="1" type="ORF">GN299_29325</name>
</gene>
<name>A0A7V8EAX4_PSEPU</name>
<evidence type="ECO:0000313" key="2">
    <source>
        <dbReference type="Proteomes" id="UP000442695"/>
    </source>
</evidence>
<evidence type="ECO:0000313" key="1">
    <source>
        <dbReference type="EMBL" id="KAF0251277.1"/>
    </source>
</evidence>
<dbReference type="RefSeq" id="WP_156859798.1">
    <property type="nucleotide sequence ID" value="NZ_WOWR01000064.1"/>
</dbReference>
<reference evidence="1 2" key="1">
    <citation type="submission" date="2019-12" db="EMBL/GenBank/DDBJ databases">
        <authorList>
            <person name="Woiski C."/>
        </authorList>
    </citation>
    <scope>NUCLEOTIDE SEQUENCE [LARGE SCALE GENOMIC DNA]</scope>
    <source>
        <strain evidence="1 2">BOE100</strain>
    </source>
</reference>
<organism evidence="1 2">
    <name type="scientific">Pseudomonas putida</name>
    <name type="common">Arthrobacter siderocapsulatus</name>
    <dbReference type="NCBI Taxonomy" id="303"/>
    <lineage>
        <taxon>Bacteria</taxon>
        <taxon>Pseudomonadati</taxon>
        <taxon>Pseudomonadota</taxon>
        <taxon>Gammaproteobacteria</taxon>
        <taxon>Pseudomonadales</taxon>
        <taxon>Pseudomonadaceae</taxon>
        <taxon>Pseudomonas</taxon>
    </lineage>
</organism>
<accession>A0A7V8EAX4</accession>
<dbReference type="Proteomes" id="UP000442695">
    <property type="component" value="Unassembled WGS sequence"/>
</dbReference>
<dbReference type="EMBL" id="WOWR01000064">
    <property type="protein sequence ID" value="KAF0251277.1"/>
    <property type="molecule type" value="Genomic_DNA"/>
</dbReference>
<dbReference type="AlphaFoldDB" id="A0A7V8EAX4"/>
<protein>
    <submittedName>
        <fullName evidence="1">Uncharacterized protein</fullName>
    </submittedName>
</protein>
<sequence>MDEPKARAMSNVPATQNFNTAQQAFAPKVQGRLHAYVKETCEGKPAVTCIWNETPEKTHKEIVFVGESGFDALGVVRIANKNMKASAHVVQMLIDLYTAQHKTPVGDDVEF</sequence>
<proteinExistence type="predicted"/>